<dbReference type="EnsemblPlants" id="evm.model.06.1488">
    <property type="protein sequence ID" value="cds.evm.model.06.1488"/>
    <property type="gene ID" value="evm.TU.06.1488"/>
</dbReference>
<dbReference type="AlphaFoldDB" id="A0A803PUQ6"/>
<accession>A0A803PUQ6</accession>
<evidence type="ECO:0000313" key="3">
    <source>
        <dbReference type="Proteomes" id="UP000596661"/>
    </source>
</evidence>
<dbReference type="Gramene" id="evm.model.06.1488">
    <property type="protein sequence ID" value="cds.evm.model.06.1488"/>
    <property type="gene ID" value="evm.TU.06.1488"/>
</dbReference>
<reference evidence="2" key="1">
    <citation type="submission" date="2018-11" db="EMBL/GenBank/DDBJ databases">
        <authorList>
            <person name="Grassa J C."/>
        </authorList>
    </citation>
    <scope>NUCLEOTIDE SEQUENCE [LARGE SCALE GENOMIC DNA]</scope>
</reference>
<organism evidence="2 3">
    <name type="scientific">Cannabis sativa</name>
    <name type="common">Hemp</name>
    <name type="synonym">Marijuana</name>
    <dbReference type="NCBI Taxonomy" id="3483"/>
    <lineage>
        <taxon>Eukaryota</taxon>
        <taxon>Viridiplantae</taxon>
        <taxon>Streptophyta</taxon>
        <taxon>Embryophyta</taxon>
        <taxon>Tracheophyta</taxon>
        <taxon>Spermatophyta</taxon>
        <taxon>Magnoliopsida</taxon>
        <taxon>eudicotyledons</taxon>
        <taxon>Gunneridae</taxon>
        <taxon>Pentapetalae</taxon>
        <taxon>rosids</taxon>
        <taxon>fabids</taxon>
        <taxon>Rosales</taxon>
        <taxon>Cannabaceae</taxon>
        <taxon>Cannabis</taxon>
    </lineage>
</organism>
<keyword evidence="3" id="KW-1185">Reference proteome</keyword>
<sequence>MGQMATSMAKIEAKLFERLPSQPIENPRAYACSIMLKSGTTYAPPTPPSSSIQSPPTPSPQEDEIKPPKEATMHKLPLPSYVPVPLFPSRLRNT</sequence>
<evidence type="ECO:0000256" key="1">
    <source>
        <dbReference type="SAM" id="MobiDB-lite"/>
    </source>
</evidence>
<name>A0A803PUQ6_CANSA</name>
<evidence type="ECO:0000313" key="2">
    <source>
        <dbReference type="EnsemblPlants" id="cds.evm.model.06.1488"/>
    </source>
</evidence>
<dbReference type="Proteomes" id="UP000596661">
    <property type="component" value="Chromosome 6"/>
</dbReference>
<reference evidence="2" key="2">
    <citation type="submission" date="2021-03" db="UniProtKB">
        <authorList>
            <consortium name="EnsemblPlants"/>
        </authorList>
    </citation>
    <scope>IDENTIFICATION</scope>
</reference>
<proteinExistence type="predicted"/>
<feature type="compositionally biased region" description="Low complexity" evidence="1">
    <location>
        <begin position="38"/>
        <end position="54"/>
    </location>
</feature>
<dbReference type="EMBL" id="UZAU01000613">
    <property type="status" value="NOT_ANNOTATED_CDS"/>
    <property type="molecule type" value="Genomic_DNA"/>
</dbReference>
<protein>
    <submittedName>
        <fullName evidence="2">Uncharacterized protein</fullName>
    </submittedName>
</protein>
<feature type="compositionally biased region" description="Basic and acidic residues" evidence="1">
    <location>
        <begin position="63"/>
        <end position="73"/>
    </location>
</feature>
<feature type="region of interest" description="Disordered" evidence="1">
    <location>
        <begin position="38"/>
        <end position="77"/>
    </location>
</feature>